<keyword evidence="10" id="KW-0472">Membrane</keyword>
<dbReference type="Gene3D" id="3.40.30.10">
    <property type="entry name" value="Glutaredoxin"/>
    <property type="match status" value="1"/>
</dbReference>
<name>A0A8K0NYT0_LADFU</name>
<evidence type="ECO:0000256" key="11">
    <source>
        <dbReference type="ARBA" id="ARBA00031441"/>
    </source>
</evidence>
<evidence type="ECO:0000256" key="5">
    <source>
        <dbReference type="ARBA" id="ARBA00022448"/>
    </source>
</evidence>
<keyword evidence="13" id="KW-1015">Disulfide bond</keyword>
<evidence type="ECO:0000256" key="1">
    <source>
        <dbReference type="ARBA" id="ARBA00003195"/>
    </source>
</evidence>
<dbReference type="PIRSF" id="PIRSF005822">
    <property type="entry name" value="NDUA2"/>
    <property type="match status" value="1"/>
</dbReference>
<evidence type="ECO:0000256" key="10">
    <source>
        <dbReference type="ARBA" id="ARBA00023136"/>
    </source>
</evidence>
<protein>
    <recommendedName>
        <fullName evidence="4">NADH dehydrogenase [ubiquinone] 1 alpha subcomplex subunit 2</fullName>
    </recommendedName>
    <alternativeName>
        <fullName evidence="11">Complex I-B8</fullName>
    </alternativeName>
    <alternativeName>
        <fullName evidence="12">NADH-ubiquinone oxidoreductase B8 subunit</fullName>
    </alternativeName>
</protein>
<reference evidence="15" key="1">
    <citation type="submission" date="2013-04" db="EMBL/GenBank/DDBJ databases">
        <authorList>
            <person name="Qu J."/>
            <person name="Murali S.C."/>
            <person name="Bandaranaike D."/>
            <person name="Bellair M."/>
            <person name="Blankenburg K."/>
            <person name="Chao H."/>
            <person name="Dinh H."/>
            <person name="Doddapaneni H."/>
            <person name="Downs B."/>
            <person name="Dugan-Rocha S."/>
            <person name="Elkadiri S."/>
            <person name="Gnanaolivu R.D."/>
            <person name="Hernandez B."/>
            <person name="Javaid M."/>
            <person name="Jayaseelan J.C."/>
            <person name="Lee S."/>
            <person name="Li M."/>
            <person name="Ming W."/>
            <person name="Munidasa M."/>
            <person name="Muniz J."/>
            <person name="Nguyen L."/>
            <person name="Ongeri F."/>
            <person name="Osuji N."/>
            <person name="Pu L.-L."/>
            <person name="Puazo M."/>
            <person name="Qu C."/>
            <person name="Quiroz J."/>
            <person name="Raj R."/>
            <person name="Weissenberger G."/>
            <person name="Xin Y."/>
            <person name="Zou X."/>
            <person name="Han Y."/>
            <person name="Richards S."/>
            <person name="Worley K."/>
            <person name="Muzny D."/>
            <person name="Gibbs R."/>
        </authorList>
    </citation>
    <scope>NUCLEOTIDE SEQUENCE</scope>
    <source>
        <strain evidence="15">Sampled in the wild</strain>
    </source>
</reference>
<evidence type="ECO:0000256" key="12">
    <source>
        <dbReference type="ARBA" id="ARBA00032513"/>
    </source>
</evidence>
<comment type="caution">
    <text evidence="15">The sequence shown here is derived from an EMBL/GenBank/DDBJ whole genome shotgun (WGS) entry which is preliminary data.</text>
</comment>
<evidence type="ECO:0000256" key="6">
    <source>
        <dbReference type="ARBA" id="ARBA00022660"/>
    </source>
</evidence>
<evidence type="ECO:0000256" key="8">
    <source>
        <dbReference type="ARBA" id="ARBA00022982"/>
    </source>
</evidence>
<keyword evidence="9" id="KW-0496">Mitochondrion</keyword>
<keyword evidence="5" id="KW-0813">Transport</keyword>
<keyword evidence="8" id="KW-0249">Electron transport</keyword>
<evidence type="ECO:0000256" key="13">
    <source>
        <dbReference type="PIRSR" id="PIRSR005822-1"/>
    </source>
</evidence>
<dbReference type="PANTHER" id="PTHR12878:SF0">
    <property type="entry name" value="NADH DEHYDROGENASE [UBIQUINONE] 1 ALPHA SUBCOMPLEX SUBUNIT 2"/>
    <property type="match status" value="1"/>
</dbReference>
<dbReference type="EMBL" id="KZ308294">
    <property type="protein sequence ID" value="KAG8226732.1"/>
    <property type="molecule type" value="Genomic_DNA"/>
</dbReference>
<dbReference type="InterPro" id="IPR007741">
    <property type="entry name" value="Ribosomal_mL43/mS25/NADH_DH"/>
</dbReference>
<evidence type="ECO:0000313" key="16">
    <source>
        <dbReference type="Proteomes" id="UP000792457"/>
    </source>
</evidence>
<dbReference type="SUPFAM" id="SSF52833">
    <property type="entry name" value="Thioredoxin-like"/>
    <property type="match status" value="1"/>
</dbReference>
<feature type="disulfide bond" description="Redox-active" evidence="13">
    <location>
        <begin position="30"/>
        <end position="64"/>
    </location>
</feature>
<dbReference type="SMART" id="SM00916">
    <property type="entry name" value="L51_S25_CI-B8"/>
    <property type="match status" value="1"/>
</dbReference>
<dbReference type="GO" id="GO:0005743">
    <property type="term" value="C:mitochondrial inner membrane"/>
    <property type="evidence" value="ECO:0007669"/>
    <property type="project" value="UniProtKB-SubCell"/>
</dbReference>
<evidence type="ECO:0000259" key="14">
    <source>
        <dbReference type="SMART" id="SM00916"/>
    </source>
</evidence>
<proteinExistence type="inferred from homology"/>
<evidence type="ECO:0000256" key="3">
    <source>
        <dbReference type="ARBA" id="ARBA00008939"/>
    </source>
</evidence>
<evidence type="ECO:0000256" key="4">
    <source>
        <dbReference type="ARBA" id="ARBA00016394"/>
    </source>
</evidence>
<reference evidence="15" key="2">
    <citation type="submission" date="2017-10" db="EMBL/GenBank/DDBJ databases">
        <title>Ladona fulva Genome sequencing and assembly.</title>
        <authorList>
            <person name="Murali S."/>
            <person name="Richards S."/>
            <person name="Bandaranaike D."/>
            <person name="Bellair M."/>
            <person name="Blankenburg K."/>
            <person name="Chao H."/>
            <person name="Dinh H."/>
            <person name="Doddapaneni H."/>
            <person name="Dugan-Rocha S."/>
            <person name="Elkadiri S."/>
            <person name="Gnanaolivu R."/>
            <person name="Hernandez B."/>
            <person name="Skinner E."/>
            <person name="Javaid M."/>
            <person name="Lee S."/>
            <person name="Li M."/>
            <person name="Ming W."/>
            <person name="Munidasa M."/>
            <person name="Muniz J."/>
            <person name="Nguyen L."/>
            <person name="Hughes D."/>
            <person name="Osuji N."/>
            <person name="Pu L.-L."/>
            <person name="Puazo M."/>
            <person name="Qu C."/>
            <person name="Quiroz J."/>
            <person name="Raj R."/>
            <person name="Weissenberger G."/>
            <person name="Xin Y."/>
            <person name="Zou X."/>
            <person name="Han Y."/>
            <person name="Worley K."/>
            <person name="Muzny D."/>
            <person name="Gibbs R."/>
        </authorList>
    </citation>
    <scope>NUCLEOTIDE SEQUENCE</scope>
    <source>
        <strain evidence="15">Sampled in the wild</strain>
    </source>
</reference>
<dbReference type="PANTHER" id="PTHR12878">
    <property type="entry name" value="NADH-UBIQUINONE OXIDOREDUCTASE B8 SUBUNIT"/>
    <property type="match status" value="1"/>
</dbReference>
<sequence>MDFLYSIVKMAAGRVVRFGPQIKEIRIHLCQQSEASKGVRDFVKNFYVPIKKANAKFPILIRECSGVQPRMYARYALGKESSVPLTNLKAEEVFSQLEKLSKGS</sequence>
<comment type="similarity">
    <text evidence="3">Belongs to the complex I NDUFA2 subunit family.</text>
</comment>
<accession>A0A8K0NYT0</accession>
<dbReference type="AlphaFoldDB" id="A0A8K0NYT0"/>
<comment type="function">
    <text evidence="1">Accessory subunit of the mitochondrial membrane respiratory chain NADH dehydrogenase (Complex I), that is believed not to be involved in catalysis. Complex I functions in the transfer of electrons from NADH to the respiratory chain. The immediate electron acceptor for the enzyme is believed to be ubiquinone.</text>
</comment>
<gene>
    <name evidence="15" type="ORF">J437_LFUL004382</name>
</gene>
<evidence type="ECO:0000313" key="15">
    <source>
        <dbReference type="EMBL" id="KAG8226732.1"/>
    </source>
</evidence>
<keyword evidence="7" id="KW-0999">Mitochondrion inner membrane</keyword>
<dbReference type="Proteomes" id="UP000792457">
    <property type="component" value="Unassembled WGS sequence"/>
</dbReference>
<evidence type="ECO:0000256" key="2">
    <source>
        <dbReference type="ARBA" id="ARBA00004443"/>
    </source>
</evidence>
<keyword evidence="6" id="KW-0679">Respiratory chain</keyword>
<feature type="domain" description="Ribosomal protein/NADH dehydrogenase" evidence="14">
    <location>
        <begin position="31"/>
        <end position="104"/>
    </location>
</feature>
<dbReference type="InterPro" id="IPR036249">
    <property type="entry name" value="Thioredoxin-like_sf"/>
</dbReference>
<keyword evidence="16" id="KW-1185">Reference proteome</keyword>
<organism evidence="15 16">
    <name type="scientific">Ladona fulva</name>
    <name type="common">Scarce chaser dragonfly</name>
    <name type="synonym">Libellula fulva</name>
    <dbReference type="NCBI Taxonomy" id="123851"/>
    <lineage>
        <taxon>Eukaryota</taxon>
        <taxon>Metazoa</taxon>
        <taxon>Ecdysozoa</taxon>
        <taxon>Arthropoda</taxon>
        <taxon>Hexapoda</taxon>
        <taxon>Insecta</taxon>
        <taxon>Pterygota</taxon>
        <taxon>Palaeoptera</taxon>
        <taxon>Odonata</taxon>
        <taxon>Epiprocta</taxon>
        <taxon>Anisoptera</taxon>
        <taxon>Libelluloidea</taxon>
        <taxon>Libellulidae</taxon>
        <taxon>Ladona</taxon>
    </lineage>
</organism>
<dbReference type="Pfam" id="PF05047">
    <property type="entry name" value="L51_S25_CI-B8"/>
    <property type="match status" value="1"/>
</dbReference>
<evidence type="ECO:0000256" key="7">
    <source>
        <dbReference type="ARBA" id="ARBA00022792"/>
    </source>
</evidence>
<evidence type="ECO:0000256" key="9">
    <source>
        <dbReference type="ARBA" id="ARBA00023128"/>
    </source>
</evidence>
<dbReference type="OrthoDB" id="10250268at2759"/>
<comment type="subcellular location">
    <subcellularLocation>
        <location evidence="2">Mitochondrion inner membrane</location>
        <topology evidence="2">Peripheral membrane protein</topology>
        <orientation evidence="2">Matrix side</orientation>
    </subcellularLocation>
</comment>
<dbReference type="InterPro" id="IPR016464">
    <property type="entry name" value="NADH_Ub_cplx-1_asu_su-2"/>
</dbReference>